<dbReference type="Proteomes" id="UP000195918">
    <property type="component" value="Unassembled WGS sequence"/>
</dbReference>
<accession>A0A1X6WRN9</accession>
<dbReference type="EMBL" id="FWFD01000018">
    <property type="protein sequence ID" value="SLM87021.1"/>
    <property type="molecule type" value="Genomic_DNA"/>
</dbReference>
<keyword evidence="2" id="KW-1185">Reference proteome</keyword>
<gene>
    <name evidence="1" type="ORF">FM121_13065</name>
</gene>
<sequence>MVAVGARRLKRQGGFPCRSLLEREEIKQSKTLITIGFRLFLCYNKEVEKLVTVAIF</sequence>
<evidence type="ECO:0000313" key="2">
    <source>
        <dbReference type="Proteomes" id="UP000195918"/>
    </source>
</evidence>
<evidence type="ECO:0000313" key="1">
    <source>
        <dbReference type="EMBL" id="SLM87021.1"/>
    </source>
</evidence>
<protein>
    <submittedName>
        <fullName evidence="1">Uncharacterized protein</fullName>
    </submittedName>
</protein>
<proteinExistence type="predicted"/>
<dbReference type="AlphaFoldDB" id="A0A1X6WRN9"/>
<name>A0A1X6WRN9_9ENTE</name>
<organism evidence="1 2">
    <name type="scientific">Vagococcus fluvialis bH819</name>
    <dbReference type="NCBI Taxonomy" id="1255619"/>
    <lineage>
        <taxon>Bacteria</taxon>
        <taxon>Bacillati</taxon>
        <taxon>Bacillota</taxon>
        <taxon>Bacilli</taxon>
        <taxon>Lactobacillales</taxon>
        <taxon>Enterococcaceae</taxon>
        <taxon>Vagococcus</taxon>
    </lineage>
</organism>
<reference evidence="2" key="1">
    <citation type="submission" date="2017-02" db="EMBL/GenBank/DDBJ databases">
        <authorList>
            <person name="Dridi B."/>
        </authorList>
    </citation>
    <scope>NUCLEOTIDE SEQUENCE [LARGE SCALE GENOMIC DNA]</scope>
    <source>
        <strain evidence="2">bH819</strain>
    </source>
</reference>